<feature type="region of interest" description="Disordered" evidence="1">
    <location>
        <begin position="105"/>
        <end position="128"/>
    </location>
</feature>
<dbReference type="Pfam" id="PF00004">
    <property type="entry name" value="AAA"/>
    <property type="match status" value="1"/>
</dbReference>
<evidence type="ECO:0000313" key="3">
    <source>
        <dbReference type="EMBL" id="KAJ8948651.1"/>
    </source>
</evidence>
<dbReference type="PANTHER" id="PTHR23389:SF21">
    <property type="entry name" value="ATPASE FAMILY AAA DOMAIN-CONTAINING PROTEIN 5"/>
    <property type="match status" value="1"/>
</dbReference>
<feature type="compositionally biased region" description="Basic residues" evidence="1">
    <location>
        <begin position="322"/>
        <end position="341"/>
    </location>
</feature>
<dbReference type="GO" id="GO:0061860">
    <property type="term" value="F:DNA clamp unloader activity"/>
    <property type="evidence" value="ECO:0007669"/>
    <property type="project" value="TreeGrafter"/>
</dbReference>
<accession>A0AAV8YCR6</accession>
<comment type="caution">
    <text evidence="3">The sequence shown here is derived from an EMBL/GenBank/DDBJ whole genome shotgun (WGS) entry which is preliminary data.</text>
</comment>
<feature type="domain" description="ATPase AAA-type core" evidence="2">
    <location>
        <begin position="733"/>
        <end position="823"/>
    </location>
</feature>
<dbReference type="Proteomes" id="UP001162162">
    <property type="component" value="Unassembled WGS sequence"/>
</dbReference>
<dbReference type="InterPro" id="IPR027417">
    <property type="entry name" value="P-loop_NTPase"/>
</dbReference>
<dbReference type="GO" id="GO:0005524">
    <property type="term" value="F:ATP binding"/>
    <property type="evidence" value="ECO:0007669"/>
    <property type="project" value="InterPro"/>
</dbReference>
<dbReference type="InterPro" id="IPR003959">
    <property type="entry name" value="ATPase_AAA_core"/>
</dbReference>
<dbReference type="Gene3D" id="3.40.50.300">
    <property type="entry name" value="P-loop containing nucleotide triphosphate hydrolases"/>
    <property type="match status" value="1"/>
</dbReference>
<dbReference type="GO" id="GO:0003677">
    <property type="term" value="F:DNA binding"/>
    <property type="evidence" value="ECO:0007669"/>
    <property type="project" value="TreeGrafter"/>
</dbReference>
<dbReference type="PANTHER" id="PTHR23389">
    <property type="entry name" value="CHROMOSOME TRANSMISSION FIDELITY FACTOR 18"/>
    <property type="match status" value="1"/>
</dbReference>
<protein>
    <recommendedName>
        <fullName evidence="2">ATPase AAA-type core domain-containing protein</fullName>
    </recommendedName>
</protein>
<feature type="region of interest" description="Disordered" evidence="1">
    <location>
        <begin position="318"/>
        <end position="347"/>
    </location>
</feature>
<reference evidence="3" key="1">
    <citation type="journal article" date="2023" name="Insect Mol. Biol.">
        <title>Genome sequencing provides insights into the evolution of gene families encoding plant cell wall-degrading enzymes in longhorned beetles.</title>
        <authorList>
            <person name="Shin N.R."/>
            <person name="Okamura Y."/>
            <person name="Kirsch R."/>
            <person name="Pauchet Y."/>
        </authorList>
    </citation>
    <scope>NUCLEOTIDE SEQUENCE</scope>
    <source>
        <strain evidence="3">AMC_N1</strain>
    </source>
</reference>
<evidence type="ECO:0000313" key="4">
    <source>
        <dbReference type="Proteomes" id="UP001162162"/>
    </source>
</evidence>
<dbReference type="GO" id="GO:0016887">
    <property type="term" value="F:ATP hydrolysis activity"/>
    <property type="evidence" value="ECO:0007669"/>
    <property type="project" value="InterPro"/>
</dbReference>
<dbReference type="AlphaFoldDB" id="A0AAV8YCR6"/>
<evidence type="ECO:0000256" key="1">
    <source>
        <dbReference type="SAM" id="MobiDB-lite"/>
    </source>
</evidence>
<evidence type="ECO:0000259" key="2">
    <source>
        <dbReference type="Pfam" id="PF00004"/>
    </source>
</evidence>
<dbReference type="CDD" id="cd00009">
    <property type="entry name" value="AAA"/>
    <property type="match status" value="1"/>
</dbReference>
<proteinExistence type="predicted"/>
<organism evidence="3 4">
    <name type="scientific">Aromia moschata</name>
    <dbReference type="NCBI Taxonomy" id="1265417"/>
    <lineage>
        <taxon>Eukaryota</taxon>
        <taxon>Metazoa</taxon>
        <taxon>Ecdysozoa</taxon>
        <taxon>Arthropoda</taxon>
        <taxon>Hexapoda</taxon>
        <taxon>Insecta</taxon>
        <taxon>Pterygota</taxon>
        <taxon>Neoptera</taxon>
        <taxon>Endopterygota</taxon>
        <taxon>Coleoptera</taxon>
        <taxon>Polyphaga</taxon>
        <taxon>Cucujiformia</taxon>
        <taxon>Chrysomeloidea</taxon>
        <taxon>Cerambycidae</taxon>
        <taxon>Cerambycinae</taxon>
        <taxon>Callichromatini</taxon>
        <taxon>Aromia</taxon>
    </lineage>
</organism>
<gene>
    <name evidence="3" type="ORF">NQ318_022719</name>
</gene>
<dbReference type="GO" id="GO:0005634">
    <property type="term" value="C:nucleus"/>
    <property type="evidence" value="ECO:0007669"/>
    <property type="project" value="TreeGrafter"/>
</dbReference>
<feature type="region of interest" description="Disordered" evidence="1">
    <location>
        <begin position="701"/>
        <end position="722"/>
    </location>
</feature>
<dbReference type="SUPFAM" id="SSF52540">
    <property type="entry name" value="P-loop containing nucleoside triphosphate hydrolases"/>
    <property type="match status" value="1"/>
</dbReference>
<feature type="compositionally biased region" description="Basic and acidic residues" evidence="1">
    <location>
        <begin position="115"/>
        <end position="128"/>
    </location>
</feature>
<sequence>MRDLTDYFTPSVKKLQVKNSVNTTLSEEESNCIKETTNEVIGDKTVDVNPEREEIKNLDLQTEKSEDLVNKDVSLEISGEHKTEECDNKTAKLNAFQLMMESRNKSIGQNSPGKELSEDEKIPQSSEYKEKLSVVKNLLQDWAEKKGASKRKRDEEDKEKIINHKLKKRARRLKRLLKVDEPVKVIEDSAEPIVKKRRVNVIDSSSDSSKEVIEFTKNEINILRNPILEVEENAQDCLLNSSNSKDATRGSLNFFGVLSTPKTEDENNSCMKSNTVKVKMFNSKERKLKSRLCLRKEQKRQTEPVIITDAESSELTDNVKLTRQRKDHKASNKKSKTSIKRNKIESEKADGITPYSLKISTKKNQRKSKRNNNLKGSDERLLEDFESKALLKINKIRKENVDSLTPGSSKTWKLKIKFNDEDTVNQKEETGEKKLRKTKQKSVNYREYITDESSSGEEIILSNSEEDSKETEKKKVKVAPVFIKATPRPKVAPEILEAKKQFLMSGIPSSLKKTMERQQSAEEREFDIFPSISHVQQQCQSPFWNLPKSDLNLNEFSSFKSNIPNLHSGFTNSHISTQLDIQMEVKKVDKLKTLLNKIKSDNPNYPVYKSFRLIYEKSGKMLQGVQEKKPKHKRKKKNADDSTEIIDLASDEGDMMEHAMWTEKYKPRCSDDIIGNADALKNIKKWLESWLKFSQEINAKKKRRRNDSTSDSEFDNTDCDSRDSTKLPGNTLVLGGPCGSGKTTAIYAICKELGFNVIELNASSKRTGKRLIQELQEATQSHQIGQRAYRFKRETKNVRTLIEDIDIVFEQDDGFISGLTQLITTSKRPIIMTTTDASSVYAQKFICQYEYISFLPLSSQTLATWLQIVCLVEGLYVNCDDIGCLLEFNQGDARKTLQQLQFWVQSGGQIVRNRIAVKIYGKHSSAVDKMLDDEQLLSCVKDKSNKKDDTFIHSNCIASFEILRDHKPYSIPYYISLGLLWWNIPNILNIPNFSSDRLYRFRENKTNVETKYLKEDKYTDNEVIKKLQSIERFYDSLALTDVMFRKVDYFDGTEPNVKNHNRDVKDSLELRECMDGYDGYLDFVHEVTHTLVNGCIEQFNVMEGQSATLNMAIPGRTERRWRAKHHVCEDVFQDALSPSCYVERKAVALDYMSSLRNISRSEMHRAANNTKRGKRFRNYLRDLNVNHNDSTLKLACNILTVGEEL</sequence>
<name>A0AAV8YCR6_9CUCU</name>
<dbReference type="EMBL" id="JAPWTK010000133">
    <property type="protein sequence ID" value="KAJ8948651.1"/>
    <property type="molecule type" value="Genomic_DNA"/>
</dbReference>
<keyword evidence="4" id="KW-1185">Reference proteome</keyword>